<reference evidence="2 3" key="1">
    <citation type="submission" date="2017-05" db="EMBL/GenBank/DDBJ databases">
        <title>Streptomyces alboflavus Genome sequencing and assembly.</title>
        <authorList>
            <person name="Wang Y."/>
            <person name="Du B."/>
            <person name="Ding Y."/>
            <person name="Liu H."/>
            <person name="Hou Q."/>
            <person name="Liu K."/>
            <person name="Wang C."/>
            <person name="Yao L."/>
        </authorList>
    </citation>
    <scope>NUCLEOTIDE SEQUENCE [LARGE SCALE GENOMIC DNA]</scope>
    <source>
        <strain evidence="2 3">MDJK44</strain>
    </source>
</reference>
<proteinExistence type="predicted"/>
<sequence length="473" mass="52613">MIVSPGGHAPFIGKPETPEQWLMYLYGRLQGPRSSAAEYVKYYEGEQQKLAFSQMRYRHAFSEVFAQWRDNFCGMIVDASAERLNVDSFRLPESPGTDRDAREFWQRNSMDAFSGMVHLDTLIRGSAYVAVWADAQGEPTITPVSSSRMAVAYKPGSLTELEAAALFERDAWGRQRVTLWTDRYVYEVPWGATEWHIGALNPNPIGVVPVVPFQTRPRLLADPVSDLANIVPIQDAINKTVSDALTTSEAAAFPQRTVTGLDIVMDAQGNPVEPFDIGADKLLQAEDPNARFGSMPAADLSNYVALTDMLVQHMASISKVPSTYFLVNNASSAPSGESNLSAEAGLIAKVRQFMTPLGESWERVIRLCFAVKRDSRKDAFAMETRWKDPEYRTEAQHIDALLKQKQLNVPEQVLWAEAGYSATQIETFRAMRLEDARAAAEVQRLMPQPQQSPTPKPPQGNSGNGNRRIHESA</sequence>
<dbReference type="AlphaFoldDB" id="A0A1Z1WN75"/>
<dbReference type="InterPro" id="IPR021145">
    <property type="entry name" value="Portal_protein_SPP1_Gp6-like"/>
</dbReference>
<dbReference type="Pfam" id="PF05133">
    <property type="entry name" value="SPP1_portal"/>
    <property type="match status" value="1"/>
</dbReference>
<evidence type="ECO:0000313" key="2">
    <source>
        <dbReference type="EMBL" id="ARX87897.1"/>
    </source>
</evidence>
<keyword evidence="3" id="KW-1185">Reference proteome</keyword>
<accession>A0A1Z1WN75</accession>
<dbReference type="Proteomes" id="UP000195880">
    <property type="component" value="Chromosome"/>
</dbReference>
<gene>
    <name evidence="2" type="ORF">SMD44_07379</name>
</gene>
<dbReference type="KEGG" id="salf:SMD44_07379"/>
<dbReference type="EMBL" id="CP021748">
    <property type="protein sequence ID" value="ARX87897.1"/>
    <property type="molecule type" value="Genomic_DNA"/>
</dbReference>
<organism evidence="2 3">
    <name type="scientific">Streptomyces alboflavus</name>
    <dbReference type="NCBI Taxonomy" id="67267"/>
    <lineage>
        <taxon>Bacteria</taxon>
        <taxon>Bacillati</taxon>
        <taxon>Actinomycetota</taxon>
        <taxon>Actinomycetes</taxon>
        <taxon>Kitasatosporales</taxon>
        <taxon>Streptomycetaceae</taxon>
        <taxon>Streptomyces</taxon>
    </lineage>
</organism>
<feature type="region of interest" description="Disordered" evidence="1">
    <location>
        <begin position="439"/>
        <end position="473"/>
    </location>
</feature>
<protein>
    <recommendedName>
        <fullName evidence="4">Phage portal protein</fullName>
    </recommendedName>
</protein>
<evidence type="ECO:0000313" key="3">
    <source>
        <dbReference type="Proteomes" id="UP000195880"/>
    </source>
</evidence>
<evidence type="ECO:0000256" key="1">
    <source>
        <dbReference type="SAM" id="MobiDB-lite"/>
    </source>
</evidence>
<name>A0A1Z1WN75_9ACTN</name>
<evidence type="ECO:0008006" key="4">
    <source>
        <dbReference type="Google" id="ProtNLM"/>
    </source>
</evidence>